<keyword evidence="5 11" id="KW-1133">Transmembrane helix</keyword>
<keyword evidence="3 11" id="KW-0812">Transmembrane</keyword>
<dbReference type="Gene3D" id="3.30.40.10">
    <property type="entry name" value="Zinc/RING finger domain, C3HC4 (zinc finger)"/>
    <property type="match status" value="1"/>
</dbReference>
<dbReference type="AlphaFoldDB" id="A0A6J1A1N2"/>
<dbReference type="Pfam" id="PF13639">
    <property type="entry name" value="zf-RING_2"/>
    <property type="match status" value="1"/>
</dbReference>
<gene>
    <name evidence="14" type="primary">LOC110413978</name>
</gene>
<dbReference type="GO" id="GO:0030247">
    <property type="term" value="F:polysaccharide binding"/>
    <property type="evidence" value="ECO:0007669"/>
    <property type="project" value="InterPro"/>
</dbReference>
<dbReference type="SUPFAM" id="SSF57850">
    <property type="entry name" value="RING/U-box"/>
    <property type="match status" value="1"/>
</dbReference>
<dbReference type="Pfam" id="PF13947">
    <property type="entry name" value="GUB_WAK_bind"/>
    <property type="match status" value="1"/>
</dbReference>
<dbReference type="GO" id="GO:0008270">
    <property type="term" value="F:zinc ion binding"/>
    <property type="evidence" value="ECO:0007669"/>
    <property type="project" value="UniProtKB-KW"/>
</dbReference>
<keyword evidence="13" id="KW-1185">Reference proteome</keyword>
<comment type="catalytic activity">
    <reaction evidence="8">
        <text>L-threonyl-[protein] + ATP = O-phospho-L-threonyl-[protein] + ADP + H(+)</text>
        <dbReference type="Rhea" id="RHEA:46608"/>
        <dbReference type="Rhea" id="RHEA-COMP:11060"/>
        <dbReference type="Rhea" id="RHEA-COMP:11605"/>
        <dbReference type="ChEBI" id="CHEBI:15378"/>
        <dbReference type="ChEBI" id="CHEBI:30013"/>
        <dbReference type="ChEBI" id="CHEBI:30616"/>
        <dbReference type="ChEBI" id="CHEBI:61977"/>
        <dbReference type="ChEBI" id="CHEBI:456216"/>
        <dbReference type="EC" id="2.7.11.1"/>
    </reaction>
</comment>
<dbReference type="PANTHER" id="PTHR47149">
    <property type="entry name" value="F-BOX PROTEIN RMF"/>
    <property type="match status" value="1"/>
</dbReference>
<dbReference type="GO" id="GO:0004674">
    <property type="term" value="F:protein serine/threonine kinase activity"/>
    <property type="evidence" value="ECO:0007669"/>
    <property type="project" value="UniProtKB-KW"/>
</dbReference>
<sequence>MWTYIARFLDGRSLVMLAVASKWLNNVIMQDCIWKFACLRDLQVPDPGHVAFSWAKLYASAVDGSHSYMFRQQEKHIDWMRIGAFSFESEVAFLSERLSAPVKIPKQKIIDDMLQSCGTCLLRKVKTGIWIADLQLVRCPVCDQEKCEGTMQMLDARHIELFLSQGYQDGSWDYELVGSHEVKKGVPGAYGSIFDFKYLTSKTAAGVFNYKSWIGRANDFQPKAIITLHAVAVNTNLQENQAQHCSLTDCGNNEILIRFPFRLESKQPEYCGYPGFNLGCKSQSTIVLKLPYSGEFFVRDINYLNQQIYLYDPDNCLPKRLLSFNLSGSPFVAPFHQNYTFLSCPTQVTKSRFTTIDCLSNSTNSVLATSSVSLANSMAESCQIITTLRIPVSWPAQSDEALSSELDEDIELTWSAPQCGDCESEGGICGFKSIGSEEVDCFHLPKSGRSGNGLQVFRIICLSIAVPALSCAIGIAVFACCLDSRRRNRGNSTQQNTGHSAVTSQPTLAVTGLDESTIESYQKLVLGESRRLPGPNDSTCPICLSEYLSKDTIRCIPECNHCFHAECIDEWLRMNSTCPVCRFSPFPVHASTHSRIV</sequence>
<evidence type="ECO:0000313" key="13">
    <source>
        <dbReference type="Proteomes" id="UP000504621"/>
    </source>
</evidence>
<dbReference type="GO" id="GO:0016020">
    <property type="term" value="C:membrane"/>
    <property type="evidence" value="ECO:0007669"/>
    <property type="project" value="UniProtKB-SubCell"/>
</dbReference>
<keyword evidence="10" id="KW-0863">Zinc-finger</keyword>
<evidence type="ECO:0000256" key="8">
    <source>
        <dbReference type="ARBA" id="ARBA00047899"/>
    </source>
</evidence>
<dbReference type="RefSeq" id="XP_021280701.1">
    <property type="nucleotide sequence ID" value="XM_021425026.1"/>
</dbReference>
<evidence type="ECO:0000256" key="5">
    <source>
        <dbReference type="ARBA" id="ARBA00022989"/>
    </source>
</evidence>
<proteinExistence type="predicted"/>
<keyword evidence="10" id="KW-0479">Metal-binding</keyword>
<dbReference type="GO" id="GO:0005634">
    <property type="term" value="C:nucleus"/>
    <property type="evidence" value="ECO:0007669"/>
    <property type="project" value="TreeGrafter"/>
</dbReference>
<evidence type="ECO:0000256" key="7">
    <source>
        <dbReference type="ARBA" id="ARBA00023180"/>
    </source>
</evidence>
<dbReference type="InterPro" id="IPR025287">
    <property type="entry name" value="WAK_GUB"/>
</dbReference>
<dbReference type="OrthoDB" id="8062037at2759"/>
<dbReference type="GeneID" id="110413978"/>
<dbReference type="PANTHER" id="PTHR47149:SF1">
    <property type="entry name" value="F-BOX PROTEIN RMF"/>
    <property type="match status" value="1"/>
</dbReference>
<evidence type="ECO:0000256" key="2">
    <source>
        <dbReference type="ARBA" id="ARBA00012513"/>
    </source>
</evidence>
<keyword evidence="4" id="KW-0732">Signal</keyword>
<dbReference type="CDD" id="cd16461">
    <property type="entry name" value="RING-H2_EL5-like"/>
    <property type="match status" value="1"/>
</dbReference>
<dbReference type="Proteomes" id="UP000504621">
    <property type="component" value="Unplaced"/>
</dbReference>
<dbReference type="PROSITE" id="PS50089">
    <property type="entry name" value="ZF_RING_2"/>
    <property type="match status" value="1"/>
</dbReference>
<dbReference type="SUPFAM" id="SSF81383">
    <property type="entry name" value="F-box domain"/>
    <property type="match status" value="1"/>
</dbReference>
<evidence type="ECO:0000256" key="11">
    <source>
        <dbReference type="SAM" id="Phobius"/>
    </source>
</evidence>
<dbReference type="EC" id="2.7.11.1" evidence="2"/>
<keyword evidence="6 11" id="KW-0472">Membrane</keyword>
<comment type="catalytic activity">
    <reaction evidence="9">
        <text>L-seryl-[protein] + ATP = O-phospho-L-seryl-[protein] + ADP + H(+)</text>
        <dbReference type="Rhea" id="RHEA:17989"/>
        <dbReference type="Rhea" id="RHEA-COMP:9863"/>
        <dbReference type="Rhea" id="RHEA-COMP:11604"/>
        <dbReference type="ChEBI" id="CHEBI:15378"/>
        <dbReference type="ChEBI" id="CHEBI:29999"/>
        <dbReference type="ChEBI" id="CHEBI:30616"/>
        <dbReference type="ChEBI" id="CHEBI:83421"/>
        <dbReference type="ChEBI" id="CHEBI:456216"/>
        <dbReference type="EC" id="2.7.11.1"/>
    </reaction>
</comment>
<dbReference type="InterPro" id="IPR036047">
    <property type="entry name" value="F-box-like_dom_sf"/>
</dbReference>
<evidence type="ECO:0000256" key="6">
    <source>
        <dbReference type="ARBA" id="ARBA00023136"/>
    </source>
</evidence>
<evidence type="ECO:0000256" key="1">
    <source>
        <dbReference type="ARBA" id="ARBA00004167"/>
    </source>
</evidence>
<dbReference type="GO" id="GO:0061458">
    <property type="term" value="P:reproductive system development"/>
    <property type="evidence" value="ECO:0007669"/>
    <property type="project" value="TreeGrafter"/>
</dbReference>
<dbReference type="InterPro" id="IPR001841">
    <property type="entry name" value="Znf_RING"/>
</dbReference>
<comment type="subcellular location">
    <subcellularLocation>
        <location evidence="1">Membrane</location>
        <topology evidence="1">Single-pass membrane protein</topology>
    </subcellularLocation>
</comment>
<keyword evidence="7" id="KW-0325">Glycoprotein</keyword>
<name>A0A6J1A1N2_9ROSI</name>
<evidence type="ECO:0000256" key="3">
    <source>
        <dbReference type="ARBA" id="ARBA00022692"/>
    </source>
</evidence>
<dbReference type="InterPro" id="IPR013083">
    <property type="entry name" value="Znf_RING/FYVE/PHD"/>
</dbReference>
<dbReference type="SMART" id="SM00184">
    <property type="entry name" value="RING"/>
    <property type="match status" value="1"/>
</dbReference>
<organism evidence="13 14">
    <name type="scientific">Herrania umbratica</name>
    <dbReference type="NCBI Taxonomy" id="108875"/>
    <lineage>
        <taxon>Eukaryota</taxon>
        <taxon>Viridiplantae</taxon>
        <taxon>Streptophyta</taxon>
        <taxon>Embryophyta</taxon>
        <taxon>Tracheophyta</taxon>
        <taxon>Spermatophyta</taxon>
        <taxon>Magnoliopsida</taxon>
        <taxon>eudicotyledons</taxon>
        <taxon>Gunneridae</taxon>
        <taxon>Pentapetalae</taxon>
        <taxon>rosids</taxon>
        <taxon>malvids</taxon>
        <taxon>Malvales</taxon>
        <taxon>Malvaceae</taxon>
        <taxon>Byttnerioideae</taxon>
        <taxon>Herrania</taxon>
    </lineage>
</organism>
<protein>
    <recommendedName>
        <fullName evidence="2">non-specific serine/threonine protein kinase</fullName>
        <ecNumber evidence="2">2.7.11.1</ecNumber>
    </recommendedName>
</protein>
<evidence type="ECO:0000259" key="12">
    <source>
        <dbReference type="PROSITE" id="PS50089"/>
    </source>
</evidence>
<feature type="domain" description="RING-type" evidence="12">
    <location>
        <begin position="540"/>
        <end position="582"/>
    </location>
</feature>
<dbReference type="Pfam" id="PF14380">
    <property type="entry name" value="WAK_assoc"/>
    <property type="match status" value="1"/>
</dbReference>
<feature type="transmembrane region" description="Helical" evidence="11">
    <location>
        <begin position="456"/>
        <end position="482"/>
    </location>
</feature>
<dbReference type="InterPro" id="IPR032872">
    <property type="entry name" value="WAK_assoc_C"/>
</dbReference>
<evidence type="ECO:0000256" key="4">
    <source>
        <dbReference type="ARBA" id="ARBA00022729"/>
    </source>
</evidence>
<evidence type="ECO:0000256" key="10">
    <source>
        <dbReference type="PROSITE-ProRule" id="PRU00175"/>
    </source>
</evidence>
<reference evidence="14" key="1">
    <citation type="submission" date="2025-08" db="UniProtKB">
        <authorList>
            <consortium name="RefSeq"/>
        </authorList>
    </citation>
    <scope>IDENTIFICATION</scope>
    <source>
        <tissue evidence="14">Leaf</tissue>
    </source>
</reference>
<accession>A0A6J1A1N2</accession>
<keyword evidence="10" id="KW-0862">Zinc</keyword>
<evidence type="ECO:0000256" key="9">
    <source>
        <dbReference type="ARBA" id="ARBA00048679"/>
    </source>
</evidence>
<evidence type="ECO:0000313" key="14">
    <source>
        <dbReference type="RefSeq" id="XP_021280701.1"/>
    </source>
</evidence>